<name>W7A512_9APIC</name>
<dbReference type="OrthoDB" id="10045365at2759"/>
<evidence type="ECO:0000256" key="4">
    <source>
        <dbReference type="SAM" id="SignalP"/>
    </source>
</evidence>
<feature type="compositionally biased region" description="Basic and acidic residues" evidence="3">
    <location>
        <begin position="373"/>
        <end position="389"/>
    </location>
</feature>
<evidence type="ECO:0000256" key="3">
    <source>
        <dbReference type="SAM" id="MobiDB-lite"/>
    </source>
</evidence>
<feature type="compositionally biased region" description="Basic and acidic residues" evidence="3">
    <location>
        <begin position="164"/>
        <end position="180"/>
    </location>
</feature>
<feature type="domain" description="NELL2-like EGF" evidence="5">
    <location>
        <begin position="545"/>
        <end position="574"/>
    </location>
</feature>
<feature type="compositionally biased region" description="Basic and acidic residues" evidence="3">
    <location>
        <begin position="453"/>
        <end position="481"/>
    </location>
</feature>
<dbReference type="GeneID" id="20038104"/>
<dbReference type="AlphaFoldDB" id="W7A512"/>
<evidence type="ECO:0000313" key="7">
    <source>
        <dbReference type="Proteomes" id="UP000030640"/>
    </source>
</evidence>
<sequence length="606" mass="66631">MAISRIVLALLFILLWSYHSGCTLQASLSRKQNANLATQTNRLLKGKRKDHHISHVELSPISGRVGRKKIGMTSNLQLQSGENTSNSRIDVSFGTTAEVEDPIIAELERLQEQEKERQNHKSTPTVTEGAKAEERGGITGDLVERRPITPSGDASESVQAVGKVTEERGEQAEKKAKGEEDVIPTPKKPEESEGQTAESENTQMNFLSTDGHQAQPGKTSEDQEKKDKNSEVDSGTGNQSSPSGHTSESVQTVGTATAEDGQQAERKASEQKDVIPTLTQPQESEGQHAKSEDTQVNLLSTEPTPAQHGNTTENPEEKNRNSEVDHGRGKESSTSSESSKSKETTTEDAEKDQKKVEPNVKPAGTVSPTATEAKGDNHEQAQMPREDQMQMKSIEQNNTNNGNNNKDPKERKEDSKEEGDRGEKGSRETLGNKGENPPEEAGNTGGNTNLESRNTDVEVSEHRHDNVLPEGERNSPDRGTPRECCPCNRNQENRREACDEDRRLNSENLDDRVPPYGGPRNNRVENGIRDTRDMDDIMGRNRKSCSVNNGGCGQDQICIRIDNIGIRCVCKEGHLVRNRCISSNSSSLPSFFSAGLLVLLAMLWMW</sequence>
<dbReference type="VEuPathDB" id="PlasmoDB:C922_02830"/>
<dbReference type="SUPFAM" id="SSF57196">
    <property type="entry name" value="EGF/Laminin"/>
    <property type="match status" value="1"/>
</dbReference>
<keyword evidence="2" id="KW-1015">Disulfide bond</keyword>
<dbReference type="Pfam" id="PF12947">
    <property type="entry name" value="EGF_3"/>
    <property type="match status" value="1"/>
</dbReference>
<feature type="region of interest" description="Disordered" evidence="3">
    <location>
        <begin position="112"/>
        <end position="527"/>
    </location>
</feature>
<keyword evidence="1" id="KW-0245">EGF-like domain</keyword>
<dbReference type="RefSeq" id="XP_008816651.1">
    <property type="nucleotide sequence ID" value="XM_008818429.1"/>
</dbReference>
<evidence type="ECO:0000256" key="2">
    <source>
        <dbReference type="ARBA" id="ARBA00023157"/>
    </source>
</evidence>
<feature type="compositionally biased region" description="Basic and acidic residues" evidence="3">
    <location>
        <begin position="406"/>
        <end position="427"/>
    </location>
</feature>
<organism evidence="6 7">
    <name type="scientific">Plasmodium inui San Antonio 1</name>
    <dbReference type="NCBI Taxonomy" id="1237626"/>
    <lineage>
        <taxon>Eukaryota</taxon>
        <taxon>Sar</taxon>
        <taxon>Alveolata</taxon>
        <taxon>Apicomplexa</taxon>
        <taxon>Aconoidasida</taxon>
        <taxon>Haemosporida</taxon>
        <taxon>Plasmodiidae</taxon>
        <taxon>Plasmodium</taxon>
        <taxon>Plasmodium (Plasmodium)</taxon>
    </lineage>
</organism>
<feature type="signal peptide" evidence="4">
    <location>
        <begin position="1"/>
        <end position="21"/>
    </location>
</feature>
<feature type="compositionally biased region" description="Basic and acidic residues" evidence="3">
    <location>
        <begin position="491"/>
        <end position="513"/>
    </location>
</feature>
<feature type="compositionally biased region" description="Basic and acidic residues" evidence="3">
    <location>
        <begin position="219"/>
        <end position="231"/>
    </location>
</feature>
<feature type="chain" id="PRO_5004887544" description="NELL2-like EGF domain-containing protein" evidence="4">
    <location>
        <begin position="22"/>
        <end position="606"/>
    </location>
</feature>
<gene>
    <name evidence="6" type="ORF">C922_02830</name>
</gene>
<feature type="compositionally biased region" description="Polar residues" evidence="3">
    <location>
        <begin position="232"/>
        <end position="255"/>
    </location>
</feature>
<reference evidence="6 7" key="1">
    <citation type="submission" date="2013-02" db="EMBL/GenBank/DDBJ databases">
        <title>The Genome Sequence of Plasmodium inui San Antonio 1.</title>
        <authorList>
            <consortium name="The Broad Institute Genome Sequencing Platform"/>
            <consortium name="The Broad Institute Genome Sequencing Center for Infectious Disease"/>
            <person name="Neafsey D."/>
            <person name="Cheeseman I."/>
            <person name="Volkman S."/>
            <person name="Adams J."/>
            <person name="Walker B."/>
            <person name="Young S.K."/>
            <person name="Zeng Q."/>
            <person name="Gargeya S."/>
            <person name="Fitzgerald M."/>
            <person name="Haas B."/>
            <person name="Abouelleil A."/>
            <person name="Alvarado L."/>
            <person name="Arachchi H.M."/>
            <person name="Berlin A.M."/>
            <person name="Chapman S.B."/>
            <person name="Dewar J."/>
            <person name="Goldberg J."/>
            <person name="Griggs A."/>
            <person name="Gujja S."/>
            <person name="Hansen M."/>
            <person name="Howarth C."/>
            <person name="Imamovic A."/>
            <person name="Larimer J."/>
            <person name="McCowan C."/>
            <person name="Murphy C."/>
            <person name="Neiman D."/>
            <person name="Pearson M."/>
            <person name="Priest M."/>
            <person name="Roberts A."/>
            <person name="Saif S."/>
            <person name="Shea T."/>
            <person name="Sisk P."/>
            <person name="Sykes S."/>
            <person name="Wortman J."/>
            <person name="Nusbaum C."/>
            <person name="Birren B."/>
        </authorList>
    </citation>
    <scope>NUCLEOTIDE SEQUENCE [LARGE SCALE GENOMIC DNA]</scope>
    <source>
        <strain evidence="6 7">San Antonio 1</strain>
    </source>
</reference>
<feature type="compositionally biased region" description="Polar residues" evidence="3">
    <location>
        <begin position="294"/>
        <end position="313"/>
    </location>
</feature>
<feature type="compositionally biased region" description="Basic and acidic residues" evidence="3">
    <location>
        <begin position="315"/>
        <end position="331"/>
    </location>
</feature>
<dbReference type="InterPro" id="IPR024731">
    <property type="entry name" value="NELL2-like_EGF"/>
</dbReference>
<protein>
    <recommendedName>
        <fullName evidence="5">NELL2-like EGF domain-containing protein</fullName>
    </recommendedName>
</protein>
<dbReference type="EMBL" id="KI965469">
    <property type="protein sequence ID" value="EUD66845.1"/>
    <property type="molecule type" value="Genomic_DNA"/>
</dbReference>
<evidence type="ECO:0000259" key="5">
    <source>
        <dbReference type="Pfam" id="PF12947"/>
    </source>
</evidence>
<evidence type="ECO:0000313" key="6">
    <source>
        <dbReference type="EMBL" id="EUD66845.1"/>
    </source>
</evidence>
<accession>W7A512</accession>
<dbReference type="Proteomes" id="UP000030640">
    <property type="component" value="Unassembled WGS sequence"/>
</dbReference>
<feature type="compositionally biased region" description="Polar residues" evidence="3">
    <location>
        <begin position="194"/>
        <end position="218"/>
    </location>
</feature>
<keyword evidence="4" id="KW-0732">Signal</keyword>
<evidence type="ECO:0000256" key="1">
    <source>
        <dbReference type="ARBA" id="ARBA00022536"/>
    </source>
</evidence>
<feature type="region of interest" description="Disordered" evidence="3">
    <location>
        <begin position="75"/>
        <end position="94"/>
    </location>
</feature>
<proteinExistence type="predicted"/>
<feature type="compositionally biased region" description="Basic and acidic residues" evidence="3">
    <location>
        <begin position="130"/>
        <end position="147"/>
    </location>
</feature>
<keyword evidence="7" id="KW-1185">Reference proteome</keyword>
<feature type="compositionally biased region" description="Basic and acidic residues" evidence="3">
    <location>
        <begin position="263"/>
        <end position="273"/>
    </location>
</feature>